<dbReference type="EMBL" id="JAQQWM010000005">
    <property type="protein sequence ID" value="KAK8063498.1"/>
    <property type="molecule type" value="Genomic_DNA"/>
</dbReference>
<evidence type="ECO:0000313" key="3">
    <source>
        <dbReference type="Proteomes" id="UP001446871"/>
    </source>
</evidence>
<protein>
    <submittedName>
        <fullName evidence="2">Pep2-like protein</fullName>
    </submittedName>
</protein>
<proteinExistence type="predicted"/>
<evidence type="ECO:0000313" key="2">
    <source>
        <dbReference type="EMBL" id="KAK8063498.1"/>
    </source>
</evidence>
<keyword evidence="3" id="KW-1185">Reference proteome</keyword>
<dbReference type="InterPro" id="IPR032710">
    <property type="entry name" value="NTF2-like_dom_sf"/>
</dbReference>
<evidence type="ECO:0000259" key="1">
    <source>
        <dbReference type="Pfam" id="PF13577"/>
    </source>
</evidence>
<comment type="caution">
    <text evidence="2">The sequence shown here is derived from an EMBL/GenBank/DDBJ whole genome shotgun (WGS) entry which is preliminary data.</text>
</comment>
<dbReference type="Pfam" id="PF13577">
    <property type="entry name" value="SnoaL_4"/>
    <property type="match status" value="1"/>
</dbReference>
<feature type="domain" description="SnoaL-like" evidence="1">
    <location>
        <begin position="19"/>
        <end position="73"/>
    </location>
</feature>
<gene>
    <name evidence="2" type="ORF">PG996_008150</name>
</gene>
<sequence length="182" mass="20701">MPAPYTTAARNIASDPDRQHLLDRMDIRELCEGWPVYRDAAEWENYRSMFHPGAYITTSWEQGTIEQFIAASKAVFAEWTTKRTAASSPCSSAALFTLLFDKDKMIVVNPTVGGFDIPESKVEKYPSGYRYLCWCEDKVGHPPKLDLSAHGPERDILYKKCKDWLEGNEVKPNLTGNDIIDY</sequence>
<name>A0ABR1V0B5_9PEZI</name>
<dbReference type="InterPro" id="IPR037401">
    <property type="entry name" value="SnoaL-like"/>
</dbReference>
<accession>A0ABR1V0B5</accession>
<reference evidence="2 3" key="1">
    <citation type="submission" date="2023-01" db="EMBL/GenBank/DDBJ databases">
        <title>Analysis of 21 Apiospora genomes using comparative genomics revels a genus with tremendous synthesis potential of carbohydrate active enzymes and secondary metabolites.</title>
        <authorList>
            <person name="Sorensen T."/>
        </authorList>
    </citation>
    <scope>NUCLEOTIDE SEQUENCE [LARGE SCALE GENOMIC DNA]</scope>
    <source>
        <strain evidence="2 3">CBS 83171</strain>
    </source>
</reference>
<organism evidence="2 3">
    <name type="scientific">Apiospora saccharicola</name>
    <dbReference type="NCBI Taxonomy" id="335842"/>
    <lineage>
        <taxon>Eukaryota</taxon>
        <taxon>Fungi</taxon>
        <taxon>Dikarya</taxon>
        <taxon>Ascomycota</taxon>
        <taxon>Pezizomycotina</taxon>
        <taxon>Sordariomycetes</taxon>
        <taxon>Xylariomycetidae</taxon>
        <taxon>Amphisphaeriales</taxon>
        <taxon>Apiosporaceae</taxon>
        <taxon>Apiospora</taxon>
    </lineage>
</organism>
<dbReference type="Proteomes" id="UP001446871">
    <property type="component" value="Unassembled WGS sequence"/>
</dbReference>
<dbReference type="SUPFAM" id="SSF54427">
    <property type="entry name" value="NTF2-like"/>
    <property type="match status" value="1"/>
</dbReference>